<feature type="transmembrane region" description="Helical" evidence="1">
    <location>
        <begin position="6"/>
        <end position="31"/>
    </location>
</feature>
<gene>
    <name evidence="2" type="ORF">A11A3_09375</name>
</gene>
<reference evidence="2 3" key="1">
    <citation type="journal article" date="2012" name="J. Bacteriol.">
        <title>Genome Sequence of the Alkane-Degrading Bacterium Alcanivorax hongdengensis Type Strain A-11-3.</title>
        <authorList>
            <person name="Lai Q."/>
            <person name="Shao Z."/>
        </authorList>
    </citation>
    <scope>NUCLEOTIDE SEQUENCE [LARGE SCALE GENOMIC DNA]</scope>
    <source>
        <strain evidence="2 3">A-11-3</strain>
    </source>
</reference>
<organism evidence="2 3">
    <name type="scientific">Alcanivorax hongdengensis A-11-3</name>
    <dbReference type="NCBI Taxonomy" id="1177179"/>
    <lineage>
        <taxon>Bacteria</taxon>
        <taxon>Pseudomonadati</taxon>
        <taxon>Pseudomonadota</taxon>
        <taxon>Gammaproteobacteria</taxon>
        <taxon>Oceanospirillales</taxon>
        <taxon>Alcanivoracaceae</taxon>
        <taxon>Alcanivorax</taxon>
    </lineage>
</organism>
<dbReference type="AlphaFoldDB" id="L0WB06"/>
<evidence type="ECO:0000313" key="3">
    <source>
        <dbReference type="Proteomes" id="UP000010164"/>
    </source>
</evidence>
<keyword evidence="3" id="KW-1185">Reference proteome</keyword>
<comment type="caution">
    <text evidence="2">The sequence shown here is derived from an EMBL/GenBank/DDBJ whole genome shotgun (WGS) entry which is preliminary data.</text>
</comment>
<keyword evidence="1" id="KW-0812">Transmembrane</keyword>
<keyword evidence="1" id="KW-0472">Membrane</keyword>
<dbReference type="Proteomes" id="UP000010164">
    <property type="component" value="Unassembled WGS sequence"/>
</dbReference>
<dbReference type="EMBL" id="AMRJ01000013">
    <property type="protein sequence ID" value="EKF74199.1"/>
    <property type="molecule type" value="Genomic_DNA"/>
</dbReference>
<dbReference type="STRING" id="1177179.A11A3_09375"/>
<protein>
    <submittedName>
        <fullName evidence="2">Uncharacterized protein</fullName>
    </submittedName>
</protein>
<keyword evidence="1" id="KW-1133">Transmembrane helix</keyword>
<name>L0WB06_9GAMM</name>
<evidence type="ECO:0000313" key="2">
    <source>
        <dbReference type="EMBL" id="EKF74199.1"/>
    </source>
</evidence>
<proteinExistence type="predicted"/>
<sequence>MMMLFLFFLYFSFFWLGWFLFFIPMMTLVPIHRKNVMEFYKEGQFSYTKCGSYRTRELTPGLFISERAWGAFEKPIKLYAPWCFINFAKTEREARAHCRKHANSRRQLDAKQILTELGIPTS</sequence>
<evidence type="ECO:0000256" key="1">
    <source>
        <dbReference type="SAM" id="Phobius"/>
    </source>
</evidence>
<accession>L0WB06</accession>